<evidence type="ECO:0000313" key="2">
    <source>
        <dbReference type="EMBL" id="VAW96868.1"/>
    </source>
</evidence>
<dbReference type="InterPro" id="IPR045584">
    <property type="entry name" value="Pilin-like"/>
</dbReference>
<accession>A0A3B0ZTR1</accession>
<sequence length="315" mass="33588">MKMTHTMHPQQTGLTLIEILVAMVISLILMAGVLQIFQANRQSFRVQESLSLIQENGRTAMRILAEDLRIATFWGCRSQDVTSIKNNLNPAGAGYVDLLANGGIAGTNNDGLNASDSITINGARSDGFALSSPIGDPSNDIPVTNGNGIQPGDVMLITNCERGEFFQVTNAAPLGPADLIEHAAGGPMPPGNSTDDLSFGRYETEAVVFPTRQTTYAIAADPDSNEPSLIRTEGAAETLVEGIEDMQIAYGQLIDDGNGDMRYVPADAAGLDMRQVRSVRITLTARSIASNVAVGGDGHLRRTFSNTISIRNRNP</sequence>
<dbReference type="AlphaFoldDB" id="A0A3B0ZTR1"/>
<gene>
    <name evidence="2" type="ORF">MNBD_GAMMA19-722</name>
</gene>
<dbReference type="SUPFAM" id="SSF54523">
    <property type="entry name" value="Pili subunits"/>
    <property type="match status" value="1"/>
</dbReference>
<dbReference type="GO" id="GO:0043683">
    <property type="term" value="P:type IV pilus assembly"/>
    <property type="evidence" value="ECO:0007669"/>
    <property type="project" value="InterPro"/>
</dbReference>
<evidence type="ECO:0000256" key="1">
    <source>
        <dbReference type="SAM" id="Phobius"/>
    </source>
</evidence>
<dbReference type="InterPro" id="IPR032092">
    <property type="entry name" value="PilW"/>
</dbReference>
<dbReference type="NCBIfam" id="TIGR02532">
    <property type="entry name" value="IV_pilin_GFxxxE"/>
    <property type="match status" value="1"/>
</dbReference>
<protein>
    <recommendedName>
        <fullName evidence="3">Type IV fimbrial biogenesis protein PilW</fullName>
    </recommendedName>
</protein>
<dbReference type="InterPro" id="IPR012902">
    <property type="entry name" value="N_methyl_site"/>
</dbReference>
<reference evidence="2" key="1">
    <citation type="submission" date="2018-06" db="EMBL/GenBank/DDBJ databases">
        <authorList>
            <person name="Zhirakovskaya E."/>
        </authorList>
    </citation>
    <scope>NUCLEOTIDE SEQUENCE</scope>
</reference>
<dbReference type="Pfam" id="PF07963">
    <property type="entry name" value="N_methyl"/>
    <property type="match status" value="1"/>
</dbReference>
<proteinExistence type="predicted"/>
<dbReference type="PROSITE" id="PS00409">
    <property type="entry name" value="PROKAR_NTER_METHYL"/>
    <property type="match status" value="1"/>
</dbReference>
<keyword evidence="1" id="KW-0812">Transmembrane</keyword>
<organism evidence="2">
    <name type="scientific">hydrothermal vent metagenome</name>
    <dbReference type="NCBI Taxonomy" id="652676"/>
    <lineage>
        <taxon>unclassified sequences</taxon>
        <taxon>metagenomes</taxon>
        <taxon>ecological metagenomes</taxon>
    </lineage>
</organism>
<dbReference type="Pfam" id="PF16074">
    <property type="entry name" value="PilW"/>
    <property type="match status" value="1"/>
</dbReference>
<dbReference type="EMBL" id="UOFV01000100">
    <property type="protein sequence ID" value="VAW96868.1"/>
    <property type="molecule type" value="Genomic_DNA"/>
</dbReference>
<keyword evidence="1" id="KW-0472">Membrane</keyword>
<name>A0A3B0ZTR1_9ZZZZ</name>
<evidence type="ECO:0008006" key="3">
    <source>
        <dbReference type="Google" id="ProtNLM"/>
    </source>
</evidence>
<keyword evidence="1" id="KW-1133">Transmembrane helix</keyword>
<feature type="transmembrane region" description="Helical" evidence="1">
    <location>
        <begin position="12"/>
        <end position="37"/>
    </location>
</feature>